<comment type="caution">
    <text evidence="2">The sequence shown here is derived from an EMBL/GenBank/DDBJ whole genome shotgun (WGS) entry which is preliminary data.</text>
</comment>
<dbReference type="RefSeq" id="WP_095498461.1">
    <property type="nucleotide sequence ID" value="NZ_BSPO01000003.1"/>
</dbReference>
<dbReference type="PIRSF" id="PIRSF028696">
    <property type="entry name" value="UCP028696"/>
    <property type="match status" value="1"/>
</dbReference>
<evidence type="ECO:0000256" key="1">
    <source>
        <dbReference type="SAM" id="SignalP"/>
    </source>
</evidence>
<dbReference type="AlphaFoldDB" id="A0AA37TM38"/>
<feature type="chain" id="PRO_5041294079" description="DUF2860 domain-containing protein" evidence="1">
    <location>
        <begin position="23"/>
        <end position="335"/>
    </location>
</feature>
<evidence type="ECO:0008006" key="4">
    <source>
        <dbReference type="Google" id="ProtNLM"/>
    </source>
</evidence>
<reference evidence="2 3" key="1">
    <citation type="journal article" date="2014" name="Int. J. Syst. Evol. Microbiol.">
        <title>Complete genome sequence of Corynebacterium casei LMG S-19264T (=DSM 44701T), isolated from a smear-ripened cheese.</title>
        <authorList>
            <consortium name="US DOE Joint Genome Institute (JGI-PGF)"/>
            <person name="Walter F."/>
            <person name="Albersmeier A."/>
            <person name="Kalinowski J."/>
            <person name="Ruckert C."/>
        </authorList>
    </citation>
    <scope>NUCLEOTIDE SEQUENCE [LARGE SCALE GENOMIC DNA]</scope>
    <source>
        <strain evidence="2 3">NBRC 112785</strain>
    </source>
</reference>
<keyword evidence="1" id="KW-0732">Signal</keyword>
<dbReference type="SUPFAM" id="SSF56935">
    <property type="entry name" value="Porins"/>
    <property type="match status" value="1"/>
</dbReference>
<dbReference type="Proteomes" id="UP001157439">
    <property type="component" value="Unassembled WGS sequence"/>
</dbReference>
<protein>
    <recommendedName>
        <fullName evidence="4">DUF2860 domain-containing protein</fullName>
    </recommendedName>
</protein>
<dbReference type="EMBL" id="BSPO01000003">
    <property type="protein sequence ID" value="GLS84052.1"/>
    <property type="molecule type" value="Genomic_DNA"/>
</dbReference>
<dbReference type="Pfam" id="PF11059">
    <property type="entry name" value="DUF2860"/>
    <property type="match status" value="1"/>
</dbReference>
<proteinExistence type="predicted"/>
<evidence type="ECO:0000313" key="3">
    <source>
        <dbReference type="Proteomes" id="UP001157439"/>
    </source>
</evidence>
<gene>
    <name evidence="2" type="ORF">GCM10007894_20290</name>
</gene>
<organism evidence="2 3">
    <name type="scientific">Paraferrimonas haliotis</name>
    <dbReference type="NCBI Taxonomy" id="2013866"/>
    <lineage>
        <taxon>Bacteria</taxon>
        <taxon>Pseudomonadati</taxon>
        <taxon>Pseudomonadota</taxon>
        <taxon>Gammaproteobacteria</taxon>
        <taxon>Alteromonadales</taxon>
        <taxon>Ferrimonadaceae</taxon>
        <taxon>Paraferrimonas</taxon>
    </lineage>
</organism>
<keyword evidence="3" id="KW-1185">Reference proteome</keyword>
<accession>A0AA37TM38</accession>
<name>A0AA37TM38_9GAMM</name>
<sequence>MSTLKTTAALTSLFFVCTSAQASFRPLAQEPGWQFTVNVNAGVGQSQSQFNPEDDNAITEDLENSGQQVTKFIGFPLLRAAYTQEDMKTQWFLGNSLDNVSRGEFQLEAGVTHDFATGTRATVALFPDLPFFGKTWSDPYLVGKPRTETEQKNWGGRIALDYIWGSPVSVKYGYANNEVKLEQSGSALPLTEQQRDMLNRDGDFHRVEVEGFLPLAKGLFFQPSVIYTLADNKGEAMAYDEWGGRLALTYSKNKHRITTNVSYSSREYNGDNPIFENKRQEDEKLGLFALYLYSKPFGWEKASISVIAAWSQTDSNIEFYKSDVLAGAVGLAYRF</sequence>
<evidence type="ECO:0000313" key="2">
    <source>
        <dbReference type="EMBL" id="GLS84052.1"/>
    </source>
</evidence>
<feature type="signal peptide" evidence="1">
    <location>
        <begin position="1"/>
        <end position="22"/>
    </location>
</feature>
<dbReference type="InterPro" id="IPR016896">
    <property type="entry name" value="DUF2860"/>
</dbReference>